<dbReference type="InterPro" id="IPR057670">
    <property type="entry name" value="SH3_retrovirus"/>
</dbReference>
<dbReference type="InterPro" id="IPR001584">
    <property type="entry name" value="Integrase_cat-core"/>
</dbReference>
<accession>A0A2N9HK47</accession>
<organism evidence="3">
    <name type="scientific">Fagus sylvatica</name>
    <name type="common">Beechnut</name>
    <dbReference type="NCBI Taxonomy" id="28930"/>
    <lineage>
        <taxon>Eukaryota</taxon>
        <taxon>Viridiplantae</taxon>
        <taxon>Streptophyta</taxon>
        <taxon>Embryophyta</taxon>
        <taxon>Tracheophyta</taxon>
        <taxon>Spermatophyta</taxon>
        <taxon>Magnoliopsida</taxon>
        <taxon>eudicotyledons</taxon>
        <taxon>Gunneridae</taxon>
        <taxon>Pentapetalae</taxon>
        <taxon>rosids</taxon>
        <taxon>fabids</taxon>
        <taxon>Fagales</taxon>
        <taxon>Fagaceae</taxon>
        <taxon>Fagus</taxon>
    </lineage>
</organism>
<dbReference type="EMBL" id="OIVN01003553">
    <property type="protein sequence ID" value="SPD12034.1"/>
    <property type="molecule type" value="Genomic_DNA"/>
</dbReference>
<dbReference type="AlphaFoldDB" id="A0A2N9HK47"/>
<feature type="region of interest" description="Disordered" evidence="1">
    <location>
        <begin position="521"/>
        <end position="569"/>
    </location>
</feature>
<dbReference type="PROSITE" id="PS50994">
    <property type="entry name" value="INTEGRASE"/>
    <property type="match status" value="1"/>
</dbReference>
<name>A0A2N9HK47_FAGSY</name>
<evidence type="ECO:0000313" key="3">
    <source>
        <dbReference type="EMBL" id="SPD12034.1"/>
    </source>
</evidence>
<dbReference type="PANTHER" id="PTHR11439:SF461">
    <property type="entry name" value="OS10G0432200 PROTEIN"/>
    <property type="match status" value="1"/>
</dbReference>
<dbReference type="InterPro" id="IPR025724">
    <property type="entry name" value="GAG-pre-integrase_dom"/>
</dbReference>
<dbReference type="Pfam" id="PF25597">
    <property type="entry name" value="SH3_retrovirus"/>
    <property type="match status" value="1"/>
</dbReference>
<protein>
    <recommendedName>
        <fullName evidence="2">Integrase catalytic domain-containing protein</fullName>
    </recommendedName>
</protein>
<feature type="region of interest" description="Disordered" evidence="1">
    <location>
        <begin position="15"/>
        <end position="34"/>
    </location>
</feature>
<dbReference type="InterPro" id="IPR012337">
    <property type="entry name" value="RNaseH-like_sf"/>
</dbReference>
<reference evidence="3" key="1">
    <citation type="submission" date="2018-02" db="EMBL/GenBank/DDBJ databases">
        <authorList>
            <person name="Cohen D.B."/>
            <person name="Kent A.D."/>
        </authorList>
    </citation>
    <scope>NUCLEOTIDE SEQUENCE</scope>
</reference>
<feature type="domain" description="Integrase catalytic" evidence="2">
    <location>
        <begin position="234"/>
        <end position="424"/>
    </location>
</feature>
<dbReference type="InterPro" id="IPR036397">
    <property type="entry name" value="RNaseH_sf"/>
</dbReference>
<dbReference type="SUPFAM" id="SSF53098">
    <property type="entry name" value="Ribonuclease H-like"/>
    <property type="match status" value="1"/>
</dbReference>
<dbReference type="Gene3D" id="3.30.420.10">
    <property type="entry name" value="Ribonuclease H-like superfamily/Ribonuclease H"/>
    <property type="match status" value="1"/>
</dbReference>
<feature type="compositionally biased region" description="Low complexity" evidence="1">
    <location>
        <begin position="553"/>
        <end position="567"/>
    </location>
</feature>
<dbReference type="GO" id="GO:0015074">
    <property type="term" value="P:DNA integration"/>
    <property type="evidence" value="ECO:0007669"/>
    <property type="project" value="InterPro"/>
</dbReference>
<sequence>MLSPAPLLSKIRSSRCQEADSSPKGPTATLGSAVPGLRSRHRQYRWKDLEILDSTAQKTAAFDTGRALTRRLKIRCTATLLHAPPRARPLHCHVLPTQFFALISFLWSVFAIEHRGHTIDRCNMRAGILQRSAALTASKSIPSSDAASFDPVSLTTPTYSIADLQALFSQNSACCNHMTDNPHLTNAHTPPVLPTITTADGSAMTDSRTGQIVGSARKVGRLFELTSLHFPSSSVSAPVIAASASIELWHFRLGHVSLPRIQTLVSRGLLGSVSSSPFDCMPCQLGKQPALPFNNSESIASATFDLIHSDEWGPSPVPTTQYSKAIKVFRSDNAREYRQTDFSTILKHYGTIFHTSCAGTSQQNGRAERKLRHILDTVRALTNAASTPASFWGEAALTAVYTINRCPSPVIQNTTPYERLFGTAPNYSLLKVFGYVCFVLLQPHERTKLQPRSQLCCFLGYGLEEKGYRCYDPVAKRLRVSRHVVFWEHKMFYSLPLFSAGNSDSQADPLPNLFPEIPSPSVESVNPISDESPPADPSSNESPTADPTFDESPLTTPAANPVNTTAPEPRRSHRVLGIWLTCQLVNLLLVASGCTRSRLDQMVLLIATRLVSLPKGFTQEYGIDYEETFAPVARLSSVRTLIAVSASRHWPLFQMDVKNAFLNGELTEEVYMQLPPGFSQPPGFSPKVCRLRRALYGLKQAPRAWFAKFSSTISQHGFSASSYDSALFFRHSDHGITLLLLYVDDMIITGDDVQGIQDLKRFLGQHFEMKDLGPLSYFLGLEVSSSSDGYYLTQAKYTSDLISRAGITDSKIVDTPIEYNNRLNTHDGEPLPDATLYRQLVGSLVYLTVTRPDISYAVHIVSQFMAAPRSLHYAAVLRILRYLKGTLFHGLHFSSQSSLTLQAYSDADWAGDPTDRRSTTGYCFLLGDSNNLALIPC</sequence>
<dbReference type="InterPro" id="IPR013103">
    <property type="entry name" value="RVT_2"/>
</dbReference>
<evidence type="ECO:0000256" key="1">
    <source>
        <dbReference type="SAM" id="MobiDB-lite"/>
    </source>
</evidence>
<dbReference type="PANTHER" id="PTHR11439">
    <property type="entry name" value="GAG-POL-RELATED RETROTRANSPOSON"/>
    <property type="match status" value="1"/>
</dbReference>
<dbReference type="Pfam" id="PF07727">
    <property type="entry name" value="RVT_2"/>
    <property type="match status" value="1"/>
</dbReference>
<evidence type="ECO:0000259" key="2">
    <source>
        <dbReference type="PROSITE" id="PS50994"/>
    </source>
</evidence>
<dbReference type="Pfam" id="PF13976">
    <property type="entry name" value="gag_pre-integrs"/>
    <property type="match status" value="1"/>
</dbReference>
<dbReference type="GO" id="GO:0003676">
    <property type="term" value="F:nucleic acid binding"/>
    <property type="evidence" value="ECO:0007669"/>
    <property type="project" value="InterPro"/>
</dbReference>
<proteinExistence type="predicted"/>
<dbReference type="InterPro" id="IPR043502">
    <property type="entry name" value="DNA/RNA_pol_sf"/>
</dbReference>
<dbReference type="SUPFAM" id="SSF56672">
    <property type="entry name" value="DNA/RNA polymerases"/>
    <property type="match status" value="1"/>
</dbReference>
<gene>
    <name evidence="3" type="ORF">FSB_LOCUS39916</name>
</gene>